<evidence type="ECO:0000313" key="2">
    <source>
        <dbReference type="EMBL" id="RJX65852.1"/>
    </source>
</evidence>
<evidence type="ECO:0000256" key="1">
    <source>
        <dbReference type="SAM" id="SignalP"/>
    </source>
</evidence>
<dbReference type="EMBL" id="QVMU01000031">
    <property type="protein sequence ID" value="RJX65852.1"/>
    <property type="molecule type" value="Genomic_DNA"/>
</dbReference>
<protein>
    <submittedName>
        <fullName evidence="2">Conjugal transfer protein TraL</fullName>
    </submittedName>
</protein>
<proteinExistence type="predicted"/>
<dbReference type="RefSeq" id="WP_120034965.1">
    <property type="nucleotide sequence ID" value="NZ_QVMU01000031.1"/>
</dbReference>
<keyword evidence="3" id="KW-1185">Reference proteome</keyword>
<comment type="caution">
    <text evidence="2">The sequence shown here is derived from an EMBL/GenBank/DDBJ whole genome shotgun (WGS) entry which is preliminary data.</text>
</comment>
<organism evidence="2 3">
    <name type="scientific">Vibrio sinensis</name>
    <dbReference type="NCBI Taxonomy" id="2302434"/>
    <lineage>
        <taxon>Bacteria</taxon>
        <taxon>Pseudomonadati</taxon>
        <taxon>Pseudomonadota</taxon>
        <taxon>Gammaproteobacteria</taxon>
        <taxon>Vibrionales</taxon>
        <taxon>Vibrionaceae</taxon>
        <taxon>Vibrio</taxon>
    </lineage>
</organism>
<accession>A0A3A6QK71</accession>
<feature type="chain" id="PRO_5017448801" evidence="1">
    <location>
        <begin position="23"/>
        <end position="178"/>
    </location>
</feature>
<evidence type="ECO:0000313" key="3">
    <source>
        <dbReference type="Proteomes" id="UP000273252"/>
    </source>
</evidence>
<gene>
    <name evidence="2" type="ORF">DZ860_21065</name>
</gene>
<reference evidence="2 3" key="1">
    <citation type="submission" date="2018-08" db="EMBL/GenBank/DDBJ databases">
        <title>Vibrio isolated from the Eastern China Marginal Seas.</title>
        <authorList>
            <person name="Li Y."/>
        </authorList>
    </citation>
    <scope>NUCLEOTIDE SEQUENCE [LARGE SCALE GENOMIC DNA]</scope>
    <source>
        <strain evidence="2 3">BEI233</strain>
    </source>
</reference>
<feature type="signal peptide" evidence="1">
    <location>
        <begin position="1"/>
        <end position="22"/>
    </location>
</feature>
<keyword evidence="1" id="KW-0732">Signal</keyword>
<name>A0A3A6QK71_9VIBR</name>
<dbReference type="Proteomes" id="UP000273252">
    <property type="component" value="Unassembled WGS sequence"/>
</dbReference>
<sequence length="178" mass="19270">MKRAIGLLIGTLSLISTTPTLAFDSKACSIWLCLPTGFPSGCGEAKSEFKKRITRGKSPLPPFVSCLVKSAPSTTLPQSNITSTEGKAAFIPERKKCVKSQIIHQSNDSDRTVCVQFETIAAHAIKNTSCVVSQPKDGRPTYSPAGCSTTIRYIDTYMDGKPYGDTYYFDSSGNEINL</sequence>
<dbReference type="AlphaFoldDB" id="A0A3A6QK71"/>
<dbReference type="OrthoDB" id="6197542at2"/>